<dbReference type="KEGG" id="clu:CLUG_04298"/>
<protein>
    <submittedName>
        <fullName evidence="3">Uncharacterized protein</fullName>
    </submittedName>
</protein>
<dbReference type="AlphaFoldDB" id="C4Y7X0"/>
<reference evidence="3 4" key="1">
    <citation type="journal article" date="2009" name="Nature">
        <title>Evolution of pathogenicity and sexual reproduction in eight Candida genomes.</title>
        <authorList>
            <person name="Butler G."/>
            <person name="Rasmussen M.D."/>
            <person name="Lin M.F."/>
            <person name="Santos M.A."/>
            <person name="Sakthikumar S."/>
            <person name="Munro C.A."/>
            <person name="Rheinbay E."/>
            <person name="Grabherr M."/>
            <person name="Forche A."/>
            <person name="Reedy J.L."/>
            <person name="Agrafioti I."/>
            <person name="Arnaud M.B."/>
            <person name="Bates S."/>
            <person name="Brown A.J."/>
            <person name="Brunke S."/>
            <person name="Costanzo M.C."/>
            <person name="Fitzpatrick D.A."/>
            <person name="de Groot P.W."/>
            <person name="Harris D."/>
            <person name="Hoyer L.L."/>
            <person name="Hube B."/>
            <person name="Klis F.M."/>
            <person name="Kodira C."/>
            <person name="Lennard N."/>
            <person name="Logue M.E."/>
            <person name="Martin R."/>
            <person name="Neiman A.M."/>
            <person name="Nikolaou E."/>
            <person name="Quail M.A."/>
            <person name="Quinn J."/>
            <person name="Santos M.C."/>
            <person name="Schmitzberger F.F."/>
            <person name="Sherlock G."/>
            <person name="Shah P."/>
            <person name="Silverstein K.A."/>
            <person name="Skrzypek M.S."/>
            <person name="Soll D."/>
            <person name="Staggs R."/>
            <person name="Stansfield I."/>
            <person name="Stumpf M.P."/>
            <person name="Sudbery P.E."/>
            <person name="Srikantha T."/>
            <person name="Zeng Q."/>
            <person name="Berman J."/>
            <person name="Berriman M."/>
            <person name="Heitman J."/>
            <person name="Gow N.A."/>
            <person name="Lorenz M.C."/>
            <person name="Birren B.W."/>
            <person name="Kellis M."/>
            <person name="Cuomo C.A."/>
        </authorList>
    </citation>
    <scope>NUCLEOTIDE SEQUENCE [LARGE SCALE GENOMIC DNA]</scope>
    <source>
        <strain evidence="3 4">ATCC 42720</strain>
    </source>
</reference>
<feature type="chain" id="PRO_5002946273" evidence="2">
    <location>
        <begin position="19"/>
        <end position="227"/>
    </location>
</feature>
<dbReference type="HOGENOM" id="CLU_1219588_0_0_1"/>
<dbReference type="VEuPathDB" id="FungiDB:CLUG_04298"/>
<gene>
    <name evidence="3" type="ORF">CLUG_04298</name>
</gene>
<sequence length="227" mass="25733">MLWSVLATVTCFGYTTWAKIRDTSLFSAYISYTLFIRSSLSSNTYIPSLLPPLTLASVSCANHMTSGWSMVHGCAPPVVFHQKKKISSSDSGHVQDHRHGQHALAFSRGASSDFCGQSSSRFGAFEIRLQRQLQLVRHLQDPQYALLGFERRSVGFAIQDEERQGGRCVETQQRHQYRVEKLHIQRRQWHSGAGFRIDGDFGRDHKRTKVPSIQEETEMQKIEDGGC</sequence>
<name>C4Y7X0_CLAL4</name>
<keyword evidence="2" id="KW-0732">Signal</keyword>
<feature type="compositionally biased region" description="Basic and acidic residues" evidence="1">
    <location>
        <begin position="218"/>
        <end position="227"/>
    </location>
</feature>
<accession>C4Y7X0</accession>
<feature type="region of interest" description="Disordered" evidence="1">
    <location>
        <begin position="195"/>
        <end position="227"/>
    </location>
</feature>
<dbReference type="InParanoid" id="C4Y7X0"/>
<organism evidence="3 4">
    <name type="scientific">Clavispora lusitaniae (strain ATCC 42720)</name>
    <name type="common">Yeast</name>
    <name type="synonym">Candida lusitaniae</name>
    <dbReference type="NCBI Taxonomy" id="306902"/>
    <lineage>
        <taxon>Eukaryota</taxon>
        <taxon>Fungi</taxon>
        <taxon>Dikarya</taxon>
        <taxon>Ascomycota</taxon>
        <taxon>Saccharomycotina</taxon>
        <taxon>Pichiomycetes</taxon>
        <taxon>Metschnikowiaceae</taxon>
        <taxon>Clavispora</taxon>
    </lineage>
</organism>
<proteinExistence type="predicted"/>
<dbReference type="EMBL" id="CH408080">
    <property type="protein sequence ID" value="EEQ40170.1"/>
    <property type="molecule type" value="Genomic_DNA"/>
</dbReference>
<feature type="signal peptide" evidence="2">
    <location>
        <begin position="1"/>
        <end position="18"/>
    </location>
</feature>
<evidence type="ECO:0000256" key="1">
    <source>
        <dbReference type="SAM" id="MobiDB-lite"/>
    </source>
</evidence>
<evidence type="ECO:0000313" key="4">
    <source>
        <dbReference type="Proteomes" id="UP000007703"/>
    </source>
</evidence>
<evidence type="ECO:0000256" key="2">
    <source>
        <dbReference type="SAM" id="SignalP"/>
    </source>
</evidence>
<dbReference type="Proteomes" id="UP000007703">
    <property type="component" value="Unassembled WGS sequence"/>
</dbReference>
<evidence type="ECO:0000313" key="3">
    <source>
        <dbReference type="EMBL" id="EEQ40170.1"/>
    </source>
</evidence>